<comment type="caution">
    <text evidence="2">The sequence shown here is derived from an EMBL/GenBank/DDBJ whole genome shotgun (WGS) entry which is preliminary data.</text>
</comment>
<feature type="chain" id="PRO_5030775598" evidence="1">
    <location>
        <begin position="26"/>
        <end position="414"/>
    </location>
</feature>
<name>A0A7W9J2U6_9ACTN</name>
<dbReference type="Proteomes" id="UP000549971">
    <property type="component" value="Unassembled WGS sequence"/>
</dbReference>
<feature type="signal peptide" evidence="1">
    <location>
        <begin position="1"/>
        <end position="25"/>
    </location>
</feature>
<evidence type="ECO:0000313" key="3">
    <source>
        <dbReference type="Proteomes" id="UP000549971"/>
    </source>
</evidence>
<sequence length="414" mass="43062">MKKKLLGITVASVLLSTTGVLTAHAAVAAPTWVTANSTATGDQDVAAIATNRTGYVAVVWEDDRDTTAAEDNAHSEIYLRLFRNGTAVYEKKLSAAGGSGVTNWRHLTPDVGLDDKGNAVVVWADDPDGNGYYNVPYRVVNTAGTVTASGSANSNSDGQQIKPRVAVDPDGAPSSAAVAFTVAWEDIQTGTPATIKAAGFTGPTTRAWEVTASATTGQHHTPDVAVSASGDAVVVWDDDDDANASYDVGLVRLARTNGAVNLTRRTANATLAGEQTRASVAANFNGDFAVAWQSGTTTATRSFTSTGTARHADLQVATAATQPSIGIDDQANSVVGWTTQATDLDVWVRGFGPDGSDTGRLSAQRLSQLTAGRQEQVAVAVSPWSEVAVAYTDDNDGNTFDQVILGHSFANNGW</sequence>
<reference evidence="2 3" key="1">
    <citation type="submission" date="2020-08" db="EMBL/GenBank/DDBJ databases">
        <title>Sequencing the genomes of 1000 actinobacteria strains.</title>
        <authorList>
            <person name="Klenk H.-P."/>
        </authorList>
    </citation>
    <scope>NUCLEOTIDE SEQUENCE [LARGE SCALE GENOMIC DNA]</scope>
    <source>
        <strain evidence="2 3">DSM 28967</strain>
    </source>
</reference>
<protein>
    <submittedName>
        <fullName evidence="2">Uncharacterized protein</fullName>
    </submittedName>
</protein>
<dbReference type="RefSeq" id="WP_184793846.1">
    <property type="nucleotide sequence ID" value="NZ_JACHMY010000001.1"/>
</dbReference>
<evidence type="ECO:0000313" key="2">
    <source>
        <dbReference type="EMBL" id="MBB5834027.1"/>
    </source>
</evidence>
<keyword evidence="3" id="KW-1185">Reference proteome</keyword>
<dbReference type="AlphaFoldDB" id="A0A7W9J2U6"/>
<gene>
    <name evidence="2" type="ORF">HDA39_000761</name>
</gene>
<accession>A0A7W9J2U6</accession>
<organism evidence="2 3">
    <name type="scientific">Kribbella italica</name>
    <dbReference type="NCBI Taxonomy" id="1540520"/>
    <lineage>
        <taxon>Bacteria</taxon>
        <taxon>Bacillati</taxon>
        <taxon>Actinomycetota</taxon>
        <taxon>Actinomycetes</taxon>
        <taxon>Propionibacteriales</taxon>
        <taxon>Kribbellaceae</taxon>
        <taxon>Kribbella</taxon>
    </lineage>
</organism>
<keyword evidence="1" id="KW-0732">Signal</keyword>
<proteinExistence type="predicted"/>
<dbReference type="EMBL" id="JACHMY010000001">
    <property type="protein sequence ID" value="MBB5834027.1"/>
    <property type="molecule type" value="Genomic_DNA"/>
</dbReference>
<evidence type="ECO:0000256" key="1">
    <source>
        <dbReference type="SAM" id="SignalP"/>
    </source>
</evidence>